<keyword evidence="5" id="KW-1185">Reference proteome</keyword>
<reference evidence="4 5" key="1">
    <citation type="submission" date="2018-10" db="EMBL/GenBank/DDBJ databases">
        <title>Complete genome sequence of Malassezia restricta CBS 7877.</title>
        <authorList>
            <person name="Morand S.C."/>
            <person name="Bertignac M."/>
            <person name="Iltis A."/>
            <person name="Kolder I."/>
            <person name="Pirovano W."/>
            <person name="Jourdain R."/>
            <person name="Clavaud C."/>
        </authorList>
    </citation>
    <scope>NUCLEOTIDE SEQUENCE [LARGE SCALE GENOMIC DNA]</scope>
    <source>
        <strain evidence="4 5">CBS 7877</strain>
    </source>
</reference>
<name>A0A3G2S321_MALR7</name>
<organism evidence="4 5">
    <name type="scientific">Malassezia restricta (strain ATCC 96810 / NBRC 103918 / CBS 7877)</name>
    <name type="common">Seborrheic dermatitis infection agent</name>
    <dbReference type="NCBI Taxonomy" id="425264"/>
    <lineage>
        <taxon>Eukaryota</taxon>
        <taxon>Fungi</taxon>
        <taxon>Dikarya</taxon>
        <taxon>Basidiomycota</taxon>
        <taxon>Ustilaginomycotina</taxon>
        <taxon>Malasseziomycetes</taxon>
        <taxon>Malasseziales</taxon>
        <taxon>Malasseziaceae</taxon>
        <taxon>Malassezia</taxon>
    </lineage>
</organism>
<dbReference type="InterPro" id="IPR015943">
    <property type="entry name" value="WD40/YVTN_repeat-like_dom_sf"/>
</dbReference>
<dbReference type="Pfam" id="PF00400">
    <property type="entry name" value="WD40"/>
    <property type="match status" value="2"/>
</dbReference>
<dbReference type="InterPro" id="IPR001680">
    <property type="entry name" value="WD40_rpt"/>
</dbReference>
<dbReference type="PANTHER" id="PTHR10971">
    <property type="entry name" value="MRNA EXPORT FACTOR AND BUB3"/>
    <property type="match status" value="1"/>
</dbReference>
<evidence type="ECO:0000313" key="4">
    <source>
        <dbReference type="EMBL" id="AYO42461.1"/>
    </source>
</evidence>
<evidence type="ECO:0000256" key="3">
    <source>
        <dbReference type="PROSITE-ProRule" id="PRU00221"/>
    </source>
</evidence>
<accession>A0A3G2S321</accession>
<protein>
    <submittedName>
        <fullName evidence="4">Mitotic checkpoint protein BUB3</fullName>
    </submittedName>
</protein>
<dbReference type="Gene3D" id="2.130.10.10">
    <property type="entry name" value="YVTN repeat-like/Quinoprotein amine dehydrogenase"/>
    <property type="match status" value="1"/>
</dbReference>
<sequence>MAFPEFRVAGIGEPVSSLAFYPDASSTRRSRHLLVGSWDKFVRVYDVSDGAAGADGVRMLQSFEHPAAVLDVAWINESLAASACLDRRVRLLNTENGQSVILGKHEQGVSRLRYDPHTQLLFSGSWDATLKVWDPSRGADASLCHTLALPGKVFAMDVSPRTPSAPPRLVVAMSERSVFIFKTHQLREAVNGQDALWEPEQRRESSLKFMLRDVRCMPDGEGYVTSSVEGRVAVEFFRMDAQVQANKYAFKCHRKEVDGIDVVYPIHAIAFHPIYGTFATCGGDAHCALWDPKAKKRIRQYVLPSPVSTAAFSADGSVLVIASGAENLETAGSEAHDVLLHVKYVVDEAKPKSKSDK</sequence>
<proteinExistence type="predicted"/>
<keyword evidence="1 3" id="KW-0853">WD repeat</keyword>
<evidence type="ECO:0000256" key="1">
    <source>
        <dbReference type="ARBA" id="ARBA00022574"/>
    </source>
</evidence>
<dbReference type="SMART" id="SM00320">
    <property type="entry name" value="WD40"/>
    <property type="match status" value="5"/>
</dbReference>
<keyword evidence="2" id="KW-0677">Repeat</keyword>
<dbReference type="PROSITE" id="PS50082">
    <property type="entry name" value="WD_REPEATS_2"/>
    <property type="match status" value="1"/>
</dbReference>
<dbReference type="OrthoDB" id="10262475at2759"/>
<dbReference type="STRING" id="425264.A0A3G2S321"/>
<dbReference type="VEuPathDB" id="FungiDB:DNF11_1511"/>
<feature type="repeat" description="WD" evidence="3">
    <location>
        <begin position="102"/>
        <end position="134"/>
    </location>
</feature>
<dbReference type="SUPFAM" id="SSF50978">
    <property type="entry name" value="WD40 repeat-like"/>
    <property type="match status" value="1"/>
</dbReference>
<evidence type="ECO:0000256" key="2">
    <source>
        <dbReference type="ARBA" id="ARBA00022737"/>
    </source>
</evidence>
<dbReference type="AlphaFoldDB" id="A0A3G2S321"/>
<dbReference type="Proteomes" id="UP000269793">
    <property type="component" value="Chromosome III"/>
</dbReference>
<evidence type="ECO:0000313" key="5">
    <source>
        <dbReference type="Proteomes" id="UP000269793"/>
    </source>
</evidence>
<gene>
    <name evidence="4" type="primary">Bub3</name>
    <name evidence="4" type="ORF">DNF11_1511</name>
</gene>
<dbReference type="EMBL" id="CP033150">
    <property type="protein sequence ID" value="AYO42461.1"/>
    <property type="molecule type" value="Genomic_DNA"/>
</dbReference>
<dbReference type="InterPro" id="IPR036322">
    <property type="entry name" value="WD40_repeat_dom_sf"/>
</dbReference>
<dbReference type="PROSITE" id="PS50294">
    <property type="entry name" value="WD_REPEATS_REGION"/>
    <property type="match status" value="1"/>
</dbReference>